<keyword evidence="2" id="KW-1185">Reference proteome</keyword>
<evidence type="ECO:0000313" key="3">
    <source>
        <dbReference type="WBParaSite" id="PEQ_0000428301-mRNA-1"/>
    </source>
</evidence>
<dbReference type="AlphaFoldDB" id="A0A914RCQ4"/>
<feature type="domain" description="Ral GTPase-activating protein subunit alpha/beta N-terminal" evidence="1">
    <location>
        <begin position="2"/>
        <end position="46"/>
    </location>
</feature>
<dbReference type="WBParaSite" id="PEQ_0000428301-mRNA-1">
    <property type="protein sequence ID" value="PEQ_0000428301-mRNA-1"/>
    <property type="gene ID" value="PEQ_0000428301"/>
</dbReference>
<evidence type="ECO:0000259" key="1">
    <source>
        <dbReference type="Pfam" id="PF20412"/>
    </source>
</evidence>
<accession>A0A914RCQ4</accession>
<dbReference type="InterPro" id="IPR046859">
    <property type="entry name" value="RGPA/RALGAPB_N"/>
</dbReference>
<sequence length="64" mass="7658">MAPKMTQTLLDEFLRAARAELIPYPSYWKTLSVLCRRWRHQASLVRLHRCYLAGDCSYFSILFY</sequence>
<proteinExistence type="predicted"/>
<protein>
    <recommendedName>
        <fullName evidence="1">Ral GTPase-activating protein subunit alpha/beta N-terminal domain-containing protein</fullName>
    </recommendedName>
</protein>
<organism evidence="2 3">
    <name type="scientific">Parascaris equorum</name>
    <name type="common">Equine roundworm</name>
    <dbReference type="NCBI Taxonomy" id="6256"/>
    <lineage>
        <taxon>Eukaryota</taxon>
        <taxon>Metazoa</taxon>
        <taxon>Ecdysozoa</taxon>
        <taxon>Nematoda</taxon>
        <taxon>Chromadorea</taxon>
        <taxon>Rhabditida</taxon>
        <taxon>Spirurina</taxon>
        <taxon>Ascaridomorpha</taxon>
        <taxon>Ascaridoidea</taxon>
        <taxon>Ascarididae</taxon>
        <taxon>Parascaris</taxon>
    </lineage>
</organism>
<reference evidence="3" key="1">
    <citation type="submission" date="2022-11" db="UniProtKB">
        <authorList>
            <consortium name="WormBaseParasite"/>
        </authorList>
    </citation>
    <scope>IDENTIFICATION</scope>
</reference>
<evidence type="ECO:0000313" key="2">
    <source>
        <dbReference type="Proteomes" id="UP000887564"/>
    </source>
</evidence>
<name>A0A914RCQ4_PAREQ</name>
<dbReference type="Pfam" id="PF20412">
    <property type="entry name" value="RALGAPB_N"/>
    <property type="match status" value="1"/>
</dbReference>
<dbReference type="Proteomes" id="UP000887564">
    <property type="component" value="Unplaced"/>
</dbReference>